<feature type="compositionally biased region" description="Pro residues" evidence="1">
    <location>
        <begin position="101"/>
        <end position="116"/>
    </location>
</feature>
<protein>
    <submittedName>
        <fullName evidence="2">Collagen triple helix repeat (20 copies)</fullName>
    </submittedName>
</protein>
<sequence>MSPARRTRLGPLPHWRTFRTGGAMAAVTLVVLGATGAATATLHLQEKTARENTAAAPAGLPAGGDGCLYYDWDRGEYKDKCGSKPHSTHYRKPHHRKSPGPTGPSGPPGPPGPTGPPGSRGPSGPSGPPGTPGPSGPSGPSGAPGVQGPSGPPGPSGSPGIQGPSGLPGPSGSPGIQGPSGPPGPCIDSDSDYLGEPTREVTAVVTEDGRLYLGTAEYDKGFDSSTPTPLPSRHVVEYTWTDLTVNDPWPGGTACQIGVTEQAVDWNTTDGLGTSGHAAYIKVIDRAHKQWEKVCVVGVQGAHCDPTIPLPQSNNPPTWMGWREVPPLPTSLASNP</sequence>
<accession>A0A177HWK0</accession>
<dbReference type="Proteomes" id="UP000077381">
    <property type="component" value="Unassembled WGS sequence"/>
</dbReference>
<dbReference type="Pfam" id="PF01391">
    <property type="entry name" value="Collagen"/>
    <property type="match status" value="1"/>
</dbReference>
<feature type="compositionally biased region" description="Pro residues" evidence="1">
    <location>
        <begin position="125"/>
        <end position="137"/>
    </location>
</feature>
<dbReference type="PANTHER" id="PTHR24637">
    <property type="entry name" value="COLLAGEN"/>
    <property type="match status" value="1"/>
</dbReference>
<feature type="compositionally biased region" description="Low complexity" evidence="1">
    <location>
        <begin position="158"/>
        <end position="179"/>
    </location>
</feature>
<dbReference type="AlphaFoldDB" id="A0A177HWK0"/>
<dbReference type="Gene3D" id="1.20.5.320">
    <property type="entry name" value="6-Phosphogluconate Dehydrogenase, domain 3"/>
    <property type="match status" value="1"/>
</dbReference>
<evidence type="ECO:0000313" key="3">
    <source>
        <dbReference type="Proteomes" id="UP000077381"/>
    </source>
</evidence>
<evidence type="ECO:0000313" key="2">
    <source>
        <dbReference type="EMBL" id="OAH15050.1"/>
    </source>
</evidence>
<keyword evidence="2" id="KW-0176">Collagen</keyword>
<evidence type="ECO:0000256" key="1">
    <source>
        <dbReference type="SAM" id="MobiDB-lite"/>
    </source>
</evidence>
<dbReference type="EMBL" id="LOHS01000052">
    <property type="protein sequence ID" value="OAH15050.1"/>
    <property type="molecule type" value="Genomic_DNA"/>
</dbReference>
<dbReference type="PANTHER" id="PTHR24637:SF428">
    <property type="entry name" value="SCAVENGER RECEPTOR CLASS A MEMBER 3"/>
    <property type="match status" value="1"/>
</dbReference>
<dbReference type="STRING" id="1716141.STSP_16690"/>
<name>A0A177HWK0_9ACTN</name>
<dbReference type="InterPro" id="IPR008160">
    <property type="entry name" value="Collagen"/>
</dbReference>
<proteinExistence type="predicted"/>
<organism evidence="2 3">
    <name type="scientific">Streptomyces jeddahensis</name>
    <dbReference type="NCBI Taxonomy" id="1716141"/>
    <lineage>
        <taxon>Bacteria</taxon>
        <taxon>Bacillati</taxon>
        <taxon>Actinomycetota</taxon>
        <taxon>Actinomycetes</taxon>
        <taxon>Kitasatosporales</taxon>
        <taxon>Streptomycetaceae</taxon>
        <taxon>Streptomyces</taxon>
    </lineage>
</organism>
<keyword evidence="3" id="KW-1185">Reference proteome</keyword>
<dbReference type="PATRIC" id="fig|1716141.3.peg.1752"/>
<comment type="caution">
    <text evidence="2">The sequence shown here is derived from an EMBL/GenBank/DDBJ whole genome shotgun (WGS) entry which is preliminary data.</text>
</comment>
<feature type="region of interest" description="Disordered" evidence="1">
    <location>
        <begin position="81"/>
        <end position="194"/>
    </location>
</feature>
<gene>
    <name evidence="2" type="ORF">STSP_16690</name>
</gene>
<reference evidence="2 3" key="1">
    <citation type="submission" date="2015-12" db="EMBL/GenBank/DDBJ databases">
        <title>Genome sequence of Streptomyces sp. G25.</title>
        <authorList>
            <person name="Poehlein A."/>
            <person name="Roettig A."/>
            <person name="Hiessl S."/>
            <person name="Hauschild P."/>
            <person name="Schauer J."/>
            <person name="Madkour M.H."/>
            <person name="Al-Ansari A.M."/>
            <person name="Almakishah N.H."/>
            <person name="Steinbuechel A."/>
            <person name="Daniel R."/>
        </authorList>
    </citation>
    <scope>NUCLEOTIDE SEQUENCE [LARGE SCALE GENOMIC DNA]</scope>
    <source>
        <strain evidence="3">G25(2015)</strain>
    </source>
</reference>
<feature type="compositionally biased region" description="Basic residues" evidence="1">
    <location>
        <begin position="86"/>
        <end position="98"/>
    </location>
</feature>
<feature type="compositionally biased region" description="Low complexity" evidence="1">
    <location>
        <begin position="138"/>
        <end position="149"/>
    </location>
</feature>